<dbReference type="OrthoDB" id="3205170at2759"/>
<organism evidence="1 2">
    <name type="scientific">Athelia psychrophila</name>
    <dbReference type="NCBI Taxonomy" id="1759441"/>
    <lineage>
        <taxon>Eukaryota</taxon>
        <taxon>Fungi</taxon>
        <taxon>Dikarya</taxon>
        <taxon>Basidiomycota</taxon>
        <taxon>Agaricomycotina</taxon>
        <taxon>Agaricomycetes</taxon>
        <taxon>Agaricomycetidae</taxon>
        <taxon>Atheliales</taxon>
        <taxon>Atheliaceae</taxon>
        <taxon>Athelia</taxon>
    </lineage>
</organism>
<proteinExistence type="predicted"/>
<accession>A0A166T7N5</accession>
<keyword evidence="2" id="KW-1185">Reference proteome</keyword>
<sequence>MPATTRSHTRGPQRAPIKLLPATPEDLRSYLSSNNLAGEDLYDVSKPLSIEQPWSYSFQRGENVWIKLCGKWYPGRIWGHKILKGLTQDKRDHCMYFCVYFWNKARKFVSPMNGDVKPDTPHTRKLLKEAGWAT</sequence>
<dbReference type="AlphaFoldDB" id="A0A166T7N5"/>
<evidence type="ECO:0000313" key="2">
    <source>
        <dbReference type="Proteomes" id="UP000076532"/>
    </source>
</evidence>
<dbReference type="Proteomes" id="UP000076532">
    <property type="component" value="Unassembled WGS sequence"/>
</dbReference>
<dbReference type="EMBL" id="KV417494">
    <property type="protein sequence ID" value="KZP30283.1"/>
    <property type="molecule type" value="Genomic_DNA"/>
</dbReference>
<protein>
    <submittedName>
        <fullName evidence="1">Uncharacterized protein</fullName>
    </submittedName>
</protein>
<reference evidence="1 2" key="1">
    <citation type="journal article" date="2016" name="Mol. Biol. Evol.">
        <title>Comparative Genomics of Early-Diverging Mushroom-Forming Fungi Provides Insights into the Origins of Lignocellulose Decay Capabilities.</title>
        <authorList>
            <person name="Nagy L.G."/>
            <person name="Riley R."/>
            <person name="Tritt A."/>
            <person name="Adam C."/>
            <person name="Daum C."/>
            <person name="Floudas D."/>
            <person name="Sun H."/>
            <person name="Yadav J.S."/>
            <person name="Pangilinan J."/>
            <person name="Larsson K.H."/>
            <person name="Matsuura K."/>
            <person name="Barry K."/>
            <person name="Labutti K."/>
            <person name="Kuo R."/>
            <person name="Ohm R.A."/>
            <person name="Bhattacharya S.S."/>
            <person name="Shirouzu T."/>
            <person name="Yoshinaga Y."/>
            <person name="Martin F.M."/>
            <person name="Grigoriev I.V."/>
            <person name="Hibbett D.S."/>
        </authorList>
    </citation>
    <scope>NUCLEOTIDE SEQUENCE [LARGE SCALE GENOMIC DNA]</scope>
    <source>
        <strain evidence="1 2">CBS 109695</strain>
    </source>
</reference>
<name>A0A166T7N5_9AGAM</name>
<gene>
    <name evidence="1" type="ORF">FIBSPDRAFT_946016</name>
</gene>
<evidence type="ECO:0000313" key="1">
    <source>
        <dbReference type="EMBL" id="KZP30283.1"/>
    </source>
</evidence>